<reference evidence="4 5" key="1">
    <citation type="journal article" date="2013" name="PLoS ONE">
        <title>Cultivation and Complete Genome Sequencing of Gloeobacter kilaueensis sp. nov., from a Lava Cave in Kilauea Caldera, Hawai'i.</title>
        <authorList>
            <person name="Saw J.H."/>
            <person name="Schatz M."/>
            <person name="Brown M.V."/>
            <person name="Kunkel D.D."/>
            <person name="Foster J.S."/>
            <person name="Shick H."/>
            <person name="Christensen S."/>
            <person name="Hou S."/>
            <person name="Wan X."/>
            <person name="Donachie S.P."/>
        </authorList>
    </citation>
    <scope>NUCLEOTIDE SEQUENCE [LARGE SCALE GENOMIC DNA]</scope>
    <source>
        <strain evidence="5">JS</strain>
    </source>
</reference>
<dbReference type="PANTHER" id="PTHR43626:SF4">
    <property type="entry name" value="GCN5-RELATED N-ACETYLTRANSFERASE 2, CHLOROPLASTIC"/>
    <property type="match status" value="1"/>
</dbReference>
<keyword evidence="1 4" id="KW-0808">Transferase</keyword>
<dbReference type="GO" id="GO:0008080">
    <property type="term" value="F:N-acetyltransferase activity"/>
    <property type="evidence" value="ECO:0007669"/>
    <property type="project" value="InterPro"/>
</dbReference>
<dbReference type="RefSeq" id="WP_023171945.1">
    <property type="nucleotide sequence ID" value="NC_022600.1"/>
</dbReference>
<dbReference type="PATRIC" id="fig|1183438.3.peg.655"/>
<dbReference type="GO" id="GO:0005737">
    <property type="term" value="C:cytoplasm"/>
    <property type="evidence" value="ECO:0007669"/>
    <property type="project" value="TreeGrafter"/>
</dbReference>
<proteinExistence type="predicted"/>
<dbReference type="STRING" id="1183438.GKIL_0658"/>
<dbReference type="PANTHER" id="PTHR43626">
    <property type="entry name" value="ACYL-COA N-ACYLTRANSFERASE"/>
    <property type="match status" value="1"/>
</dbReference>
<dbReference type="InterPro" id="IPR016181">
    <property type="entry name" value="Acyl_CoA_acyltransferase"/>
</dbReference>
<dbReference type="KEGG" id="glj:GKIL_0658"/>
<organism evidence="4 5">
    <name type="scientific">Gloeobacter kilaueensis (strain ATCC BAA-2537 / CCAP 1431/1 / ULC 316 / JS1)</name>
    <dbReference type="NCBI Taxonomy" id="1183438"/>
    <lineage>
        <taxon>Bacteria</taxon>
        <taxon>Bacillati</taxon>
        <taxon>Cyanobacteriota</taxon>
        <taxon>Cyanophyceae</taxon>
        <taxon>Gloeobacterales</taxon>
        <taxon>Gloeobacteraceae</taxon>
        <taxon>Gloeobacter</taxon>
    </lineage>
</organism>
<dbReference type="eggNOG" id="COG0454">
    <property type="taxonomic scope" value="Bacteria"/>
</dbReference>
<keyword evidence="5" id="KW-1185">Reference proteome</keyword>
<dbReference type="CDD" id="cd04301">
    <property type="entry name" value="NAT_SF"/>
    <property type="match status" value="1"/>
</dbReference>
<dbReference type="PROSITE" id="PS51186">
    <property type="entry name" value="GNAT"/>
    <property type="match status" value="1"/>
</dbReference>
<evidence type="ECO:0000259" key="3">
    <source>
        <dbReference type="PROSITE" id="PS51186"/>
    </source>
</evidence>
<dbReference type="Proteomes" id="UP000017396">
    <property type="component" value="Chromosome"/>
</dbReference>
<dbReference type="SUPFAM" id="SSF55729">
    <property type="entry name" value="Acyl-CoA N-acyltransferases (Nat)"/>
    <property type="match status" value="1"/>
</dbReference>
<keyword evidence="2" id="KW-0012">Acyltransferase</keyword>
<dbReference type="EMBL" id="CP003587">
    <property type="protein sequence ID" value="AGY56904.1"/>
    <property type="molecule type" value="Genomic_DNA"/>
</dbReference>
<evidence type="ECO:0000256" key="1">
    <source>
        <dbReference type="ARBA" id="ARBA00022679"/>
    </source>
</evidence>
<gene>
    <name evidence="4" type="ORF">GKIL_0658</name>
</gene>
<dbReference type="InterPro" id="IPR000182">
    <property type="entry name" value="GNAT_dom"/>
</dbReference>
<dbReference type="HOGENOM" id="CLU_086503_3_1_3"/>
<dbReference type="Pfam" id="PF00583">
    <property type="entry name" value="Acetyltransf_1"/>
    <property type="match status" value="1"/>
</dbReference>
<evidence type="ECO:0000313" key="4">
    <source>
        <dbReference type="EMBL" id="AGY56904.1"/>
    </source>
</evidence>
<protein>
    <submittedName>
        <fullName evidence="4">GCN5-related N-acetyltransferase</fullName>
    </submittedName>
</protein>
<dbReference type="Gene3D" id="3.40.630.30">
    <property type="match status" value="1"/>
</dbReference>
<accession>U5QH20</accession>
<dbReference type="InterPro" id="IPR045039">
    <property type="entry name" value="NSI-like"/>
</dbReference>
<sequence>MGNSATLSITFSVRREAVDPLQLQQLFDEGAFWAQNRSIQKLEQMLACSNPVVAAHADGKLVGFARATSDGVFRATIWDVVVHPQHQAFGIGRQLLQILLEQPQLKEVERVYLMTTFQQGFYEKLGFGRNSSTTMVLVQSEA</sequence>
<name>U5QH20_GLOK1</name>
<evidence type="ECO:0000313" key="5">
    <source>
        <dbReference type="Proteomes" id="UP000017396"/>
    </source>
</evidence>
<feature type="domain" description="N-acetyltransferase" evidence="3">
    <location>
        <begin position="9"/>
        <end position="142"/>
    </location>
</feature>
<dbReference type="AlphaFoldDB" id="U5QH20"/>
<evidence type="ECO:0000256" key="2">
    <source>
        <dbReference type="ARBA" id="ARBA00023315"/>
    </source>
</evidence>